<protein>
    <submittedName>
        <fullName evidence="1">Uncharacterized protein</fullName>
    </submittedName>
</protein>
<organism evidence="1 2">
    <name type="scientific">Hibiscus sabdariffa</name>
    <name type="common">roselle</name>
    <dbReference type="NCBI Taxonomy" id="183260"/>
    <lineage>
        <taxon>Eukaryota</taxon>
        <taxon>Viridiplantae</taxon>
        <taxon>Streptophyta</taxon>
        <taxon>Embryophyta</taxon>
        <taxon>Tracheophyta</taxon>
        <taxon>Spermatophyta</taxon>
        <taxon>Magnoliopsida</taxon>
        <taxon>eudicotyledons</taxon>
        <taxon>Gunneridae</taxon>
        <taxon>Pentapetalae</taxon>
        <taxon>rosids</taxon>
        <taxon>malvids</taxon>
        <taxon>Malvales</taxon>
        <taxon>Malvaceae</taxon>
        <taxon>Malvoideae</taxon>
        <taxon>Hibiscus</taxon>
    </lineage>
</organism>
<proteinExistence type="predicted"/>
<keyword evidence="2" id="KW-1185">Reference proteome</keyword>
<dbReference type="EMBL" id="JBBPBM010000016">
    <property type="protein sequence ID" value="KAK8557869.1"/>
    <property type="molecule type" value="Genomic_DNA"/>
</dbReference>
<sequence length="97" mass="11597">MKTPEQICAFIVLYCRDLEFISPKLQRIPSMQNSLWQAPVLPSTERLGLGLWYVIPQGKSWEIVDVFLLMLHRLLWQKHMRHSTRLILWLIWALILQ</sequence>
<evidence type="ECO:0000313" key="2">
    <source>
        <dbReference type="Proteomes" id="UP001472677"/>
    </source>
</evidence>
<comment type="caution">
    <text evidence="1">The sequence shown here is derived from an EMBL/GenBank/DDBJ whole genome shotgun (WGS) entry which is preliminary data.</text>
</comment>
<name>A0ABR2ECN8_9ROSI</name>
<gene>
    <name evidence="1" type="ORF">V6N12_010092</name>
</gene>
<evidence type="ECO:0000313" key="1">
    <source>
        <dbReference type="EMBL" id="KAK8557869.1"/>
    </source>
</evidence>
<accession>A0ABR2ECN8</accession>
<dbReference type="Proteomes" id="UP001472677">
    <property type="component" value="Unassembled WGS sequence"/>
</dbReference>
<reference evidence="1 2" key="1">
    <citation type="journal article" date="2024" name="G3 (Bethesda)">
        <title>Genome assembly of Hibiscus sabdariffa L. provides insights into metabolisms of medicinal natural products.</title>
        <authorList>
            <person name="Kim T."/>
        </authorList>
    </citation>
    <scope>NUCLEOTIDE SEQUENCE [LARGE SCALE GENOMIC DNA]</scope>
    <source>
        <strain evidence="1">TK-2024</strain>
        <tissue evidence="1">Old leaves</tissue>
    </source>
</reference>